<dbReference type="AlphaFoldDB" id="A0A2U8I7S4"/>
<dbReference type="Proteomes" id="UP000261875">
    <property type="component" value="Chromosome"/>
</dbReference>
<dbReference type="GO" id="GO:0030254">
    <property type="term" value="P:protein secretion by the type III secretion system"/>
    <property type="evidence" value="ECO:0007669"/>
    <property type="project" value="InterPro"/>
</dbReference>
<dbReference type="RefSeq" id="WP_072550231.1">
    <property type="nucleotide sequence ID" value="NZ_CP021659.1"/>
</dbReference>
<keyword evidence="2" id="KW-1185">Reference proteome</keyword>
<sequence>MSYVPVEAIEAVTKPVASQAPLNATQKQIDTFTQMLNAQPMTLEKTASDQVTIGRIDVEVNLLAKVVGKGGECINKLVNMS</sequence>
<evidence type="ECO:0000313" key="2">
    <source>
        <dbReference type="Proteomes" id="UP000261875"/>
    </source>
</evidence>
<dbReference type="NCBIfam" id="TIGR02497">
    <property type="entry name" value="yscI_hrpB_dom"/>
    <property type="match status" value="1"/>
</dbReference>
<name>A0A2U8I7S4_9GAMM</name>
<evidence type="ECO:0000313" key="1">
    <source>
        <dbReference type="EMBL" id="AWK13994.1"/>
    </source>
</evidence>
<gene>
    <name evidence="1" type="ORF">CCS41_05060</name>
</gene>
<dbReference type="KEGG" id="fsm:CCS41_05060"/>
<accession>A0A2U8I7S4</accession>
<protein>
    <submittedName>
        <fullName evidence="1">EscI/YscI/HrpB family type III secretion system inner rod protein</fullName>
    </submittedName>
</protein>
<dbReference type="EMBL" id="CP021659">
    <property type="protein sequence ID" value="AWK13994.1"/>
    <property type="molecule type" value="Genomic_DNA"/>
</dbReference>
<reference evidence="1 2" key="1">
    <citation type="submission" date="2017-05" db="EMBL/GenBank/DDBJ databases">
        <title>Genome sequence of Candidatus Fukatsuia symbiotica and Candidatus Hamiltonella defensa from Acyrthosiphon pisum strain 5D.</title>
        <authorList>
            <person name="Patel V.A."/>
            <person name="Chevignon G."/>
            <person name="Russell J.A."/>
            <person name="Oliver K.M."/>
        </authorList>
    </citation>
    <scope>NUCLEOTIDE SEQUENCE [LARGE SCALE GENOMIC DNA]</scope>
    <source>
        <strain evidence="1 2">5D</strain>
    </source>
</reference>
<dbReference type="STRING" id="1878942.GCA_900128755_01225"/>
<organism evidence="1 2">
    <name type="scientific">Candidatus Fukatsuia symbiotica</name>
    <dbReference type="NCBI Taxonomy" id="1878942"/>
    <lineage>
        <taxon>Bacteria</taxon>
        <taxon>Pseudomonadati</taxon>
        <taxon>Pseudomonadota</taxon>
        <taxon>Gammaproteobacteria</taxon>
        <taxon>Enterobacterales</taxon>
        <taxon>Yersiniaceae</taxon>
        <taxon>Candidatus Fukatsuia</taxon>
    </lineage>
</organism>
<proteinExistence type="predicted"/>
<dbReference type="InterPro" id="IPR012670">
    <property type="entry name" value="T3SS_YscI/HrpB"/>
</dbReference>